<reference evidence="1 2" key="1">
    <citation type="journal article" date="2014" name="Genome Biol. Evol.">
        <title>The genome of the myxosporean Thelohanellus kitauei shows adaptations to nutrient acquisition within its fish host.</title>
        <authorList>
            <person name="Yang Y."/>
            <person name="Xiong J."/>
            <person name="Zhou Z."/>
            <person name="Huo F."/>
            <person name="Miao W."/>
            <person name="Ran C."/>
            <person name="Liu Y."/>
            <person name="Zhang J."/>
            <person name="Feng J."/>
            <person name="Wang M."/>
            <person name="Wang M."/>
            <person name="Wang L."/>
            <person name="Yao B."/>
        </authorList>
    </citation>
    <scope>NUCLEOTIDE SEQUENCE [LARGE SCALE GENOMIC DNA]</scope>
    <source>
        <strain evidence="1">Wuqing</strain>
    </source>
</reference>
<evidence type="ECO:0000313" key="1">
    <source>
        <dbReference type="EMBL" id="KII72000.1"/>
    </source>
</evidence>
<protein>
    <submittedName>
        <fullName evidence="1">Uncharacterized protein</fullName>
    </submittedName>
</protein>
<accession>A0A0C2N6S5</accession>
<gene>
    <name evidence="1" type="ORF">RF11_00779</name>
</gene>
<comment type="caution">
    <text evidence="1">The sequence shown here is derived from an EMBL/GenBank/DDBJ whole genome shotgun (WGS) entry which is preliminary data.</text>
</comment>
<evidence type="ECO:0000313" key="2">
    <source>
        <dbReference type="Proteomes" id="UP000031668"/>
    </source>
</evidence>
<name>A0A0C2N6S5_THEKT</name>
<keyword evidence="2" id="KW-1185">Reference proteome</keyword>
<organism evidence="1 2">
    <name type="scientific">Thelohanellus kitauei</name>
    <name type="common">Myxosporean</name>
    <dbReference type="NCBI Taxonomy" id="669202"/>
    <lineage>
        <taxon>Eukaryota</taxon>
        <taxon>Metazoa</taxon>
        <taxon>Cnidaria</taxon>
        <taxon>Myxozoa</taxon>
        <taxon>Myxosporea</taxon>
        <taxon>Bivalvulida</taxon>
        <taxon>Platysporina</taxon>
        <taxon>Myxobolidae</taxon>
        <taxon>Thelohanellus</taxon>
    </lineage>
</organism>
<dbReference type="AlphaFoldDB" id="A0A0C2N6S5"/>
<dbReference type="Proteomes" id="UP000031668">
    <property type="component" value="Unassembled WGS sequence"/>
</dbReference>
<sequence>MAWQGKDQRFEITCKTVDSGNDIVISDCHISAWFKSIQSMQNYSIGRNWILNNCTKYHFENLAIIVYLDSSLKTSFVFNLYTQSILDNNLCHYSTRYDHYSDKARCASKNNKVRVNKGKIASSVKSIILKNFANSFEILNDPVDLKQFNLTHEKMDFIVKLSLEFDVLEEFFLFNNIPCRNRSACRRVPIGRMSLTYMNTVAVAVDLDGLQICTGTFLYVDYVDRESESVHDSARLTPDKHSPLSCGHYGYAAQSALVS</sequence>
<dbReference type="EMBL" id="JWZT01001472">
    <property type="protein sequence ID" value="KII72000.1"/>
    <property type="molecule type" value="Genomic_DNA"/>
</dbReference>
<proteinExistence type="predicted"/>